<dbReference type="GeneID" id="117211757"/>
<dbReference type="RefSeq" id="XP_033311864.1">
    <property type="nucleotide sequence ID" value="XM_033455973.1"/>
</dbReference>
<protein>
    <submittedName>
        <fullName evidence="2 3">Uncharacterized protein LOC117211757</fullName>
    </submittedName>
</protein>
<gene>
    <name evidence="2 3" type="primary">LOC117211757</name>
</gene>
<organism evidence="1 2">
    <name type="scientific">Bombus bifarius</name>
    <dbReference type="NCBI Taxonomy" id="103933"/>
    <lineage>
        <taxon>Eukaryota</taxon>
        <taxon>Metazoa</taxon>
        <taxon>Ecdysozoa</taxon>
        <taxon>Arthropoda</taxon>
        <taxon>Hexapoda</taxon>
        <taxon>Insecta</taxon>
        <taxon>Pterygota</taxon>
        <taxon>Neoptera</taxon>
        <taxon>Endopterygota</taxon>
        <taxon>Hymenoptera</taxon>
        <taxon>Apocrita</taxon>
        <taxon>Aculeata</taxon>
        <taxon>Apoidea</taxon>
        <taxon>Anthophila</taxon>
        <taxon>Apidae</taxon>
        <taxon>Bombus</taxon>
        <taxon>Pyrobombus</taxon>
    </lineage>
</organism>
<sequence>MIHFTRKLIARHGYEITQQTTRRACASTIHTLFSRRTWFIYTYQMIVYWMGIYEPLVEPCKMRLETQNTSSMELKVKDWSDSASSCTVSLLSVVVSLLDLKEITR</sequence>
<keyword evidence="1" id="KW-1185">Reference proteome</keyword>
<dbReference type="AlphaFoldDB" id="A0A6P8MSV9"/>
<name>A0A6P8MSV9_9HYME</name>
<dbReference type="KEGG" id="bbif:117211757"/>
<evidence type="ECO:0000313" key="2">
    <source>
        <dbReference type="RefSeq" id="XP_033311864.1"/>
    </source>
</evidence>
<dbReference type="Proteomes" id="UP000515164">
    <property type="component" value="Unplaced"/>
</dbReference>
<evidence type="ECO:0000313" key="1">
    <source>
        <dbReference type="Proteomes" id="UP000515164"/>
    </source>
</evidence>
<accession>A0A6P8MSV9</accession>
<evidence type="ECO:0000313" key="3">
    <source>
        <dbReference type="RefSeq" id="XP_033311866.1"/>
    </source>
</evidence>
<dbReference type="RefSeq" id="XP_033311866.1">
    <property type="nucleotide sequence ID" value="XM_033455975.1"/>
</dbReference>
<reference evidence="2 3" key="1">
    <citation type="submission" date="2025-04" db="UniProtKB">
        <authorList>
            <consortium name="RefSeq"/>
        </authorList>
    </citation>
    <scope>IDENTIFICATION</scope>
    <source>
        <tissue evidence="2 3">Muscle</tissue>
    </source>
</reference>
<proteinExistence type="predicted"/>